<protein>
    <submittedName>
        <fullName evidence="1">Uncharacterized protein</fullName>
    </submittedName>
</protein>
<dbReference type="EMBL" id="BMAU01021132">
    <property type="protein sequence ID" value="GFX91432.1"/>
    <property type="molecule type" value="Genomic_DNA"/>
</dbReference>
<dbReference type="AlphaFoldDB" id="A0A8X6RF59"/>
<name>A0A8X6RF59_TRICX</name>
<evidence type="ECO:0000313" key="1">
    <source>
        <dbReference type="EMBL" id="GFX91432.1"/>
    </source>
</evidence>
<evidence type="ECO:0000313" key="2">
    <source>
        <dbReference type="Proteomes" id="UP000887159"/>
    </source>
</evidence>
<accession>A0A8X6RF59</accession>
<dbReference type="Gene3D" id="2.40.70.10">
    <property type="entry name" value="Acid Proteases"/>
    <property type="match status" value="1"/>
</dbReference>
<comment type="caution">
    <text evidence="1">The sequence shown here is derived from an EMBL/GenBank/DDBJ whole genome shotgun (WGS) entry which is preliminary data.</text>
</comment>
<dbReference type="InterPro" id="IPR021109">
    <property type="entry name" value="Peptidase_aspartic_dom_sf"/>
</dbReference>
<gene>
    <name evidence="1" type="primary">NCL1_45524</name>
    <name evidence="1" type="ORF">TNCV_3545151</name>
</gene>
<proteinExistence type="predicted"/>
<organism evidence="1 2">
    <name type="scientific">Trichonephila clavipes</name>
    <name type="common">Golden silk orbweaver</name>
    <name type="synonym">Nephila clavipes</name>
    <dbReference type="NCBI Taxonomy" id="2585209"/>
    <lineage>
        <taxon>Eukaryota</taxon>
        <taxon>Metazoa</taxon>
        <taxon>Ecdysozoa</taxon>
        <taxon>Arthropoda</taxon>
        <taxon>Chelicerata</taxon>
        <taxon>Arachnida</taxon>
        <taxon>Araneae</taxon>
        <taxon>Araneomorphae</taxon>
        <taxon>Entelegynae</taxon>
        <taxon>Araneoidea</taxon>
        <taxon>Nephilidae</taxon>
        <taxon>Trichonephila</taxon>
    </lineage>
</organism>
<dbReference type="Proteomes" id="UP000887159">
    <property type="component" value="Unassembled WGS sequence"/>
</dbReference>
<sequence length="134" mass="15046">MAVKEISGFTAGIDFRRMIENLTIWDTNLEMWIKKTILAEGTAEIEVRVRILVEAIGGKGGRLNALKVSDVQSDQTQSTNVVPIKLSAICMSSVELPYVPILLNETFTKALWDTGVEKSFISEETYRKYFVISK</sequence>
<reference evidence="1" key="1">
    <citation type="submission" date="2020-08" db="EMBL/GenBank/DDBJ databases">
        <title>Multicomponent nature underlies the extraordinary mechanical properties of spider dragline silk.</title>
        <authorList>
            <person name="Kono N."/>
            <person name="Nakamura H."/>
            <person name="Mori M."/>
            <person name="Yoshida Y."/>
            <person name="Ohtoshi R."/>
            <person name="Malay A.D."/>
            <person name="Moran D.A.P."/>
            <person name="Tomita M."/>
            <person name="Numata K."/>
            <person name="Arakawa K."/>
        </authorList>
    </citation>
    <scope>NUCLEOTIDE SEQUENCE</scope>
</reference>
<keyword evidence="2" id="KW-1185">Reference proteome</keyword>